<dbReference type="Gene3D" id="3.40.50.2000">
    <property type="entry name" value="Glycogen Phosphorylase B"/>
    <property type="match status" value="2"/>
</dbReference>
<keyword evidence="2 10" id="KW-0132">Cell division</keyword>
<comment type="subcellular location">
    <subcellularLocation>
        <location evidence="10">Cell membrane</location>
        <topology evidence="10">Peripheral membrane protein</topology>
        <orientation evidence="10">Cytoplasmic side</orientation>
    </subcellularLocation>
</comment>
<evidence type="ECO:0000256" key="2">
    <source>
        <dbReference type="ARBA" id="ARBA00022618"/>
    </source>
</evidence>
<evidence type="ECO:0000259" key="12">
    <source>
        <dbReference type="Pfam" id="PF04101"/>
    </source>
</evidence>
<evidence type="ECO:0000256" key="9">
    <source>
        <dbReference type="ARBA" id="ARBA00023316"/>
    </source>
</evidence>
<comment type="similarity">
    <text evidence="10">Belongs to the glycosyltransferase 28 family. MurG subfamily.</text>
</comment>
<feature type="domain" description="Glycosyltransferase family 28 N-terminal" evidence="11">
    <location>
        <begin position="9"/>
        <end position="146"/>
    </location>
</feature>
<dbReference type="RefSeq" id="WP_002563490.1">
    <property type="nucleotide sequence ID" value="NZ_CALJSN010000006.1"/>
</dbReference>
<organism evidence="13 14">
    <name type="scientific">Atopobium minutum</name>
    <dbReference type="NCBI Taxonomy" id="1381"/>
    <lineage>
        <taxon>Bacteria</taxon>
        <taxon>Bacillati</taxon>
        <taxon>Actinomycetota</taxon>
        <taxon>Coriobacteriia</taxon>
        <taxon>Coriobacteriales</taxon>
        <taxon>Atopobiaceae</taxon>
        <taxon>Atopobium</taxon>
    </lineage>
</organism>
<dbReference type="Pfam" id="PF04101">
    <property type="entry name" value="Glyco_tran_28_C"/>
    <property type="match status" value="1"/>
</dbReference>
<dbReference type="Proteomes" id="UP000183687">
    <property type="component" value="Unassembled WGS sequence"/>
</dbReference>
<dbReference type="InterPro" id="IPR004276">
    <property type="entry name" value="GlycoTrans_28_N"/>
</dbReference>
<dbReference type="GO" id="GO:0051301">
    <property type="term" value="P:cell division"/>
    <property type="evidence" value="ECO:0007669"/>
    <property type="project" value="UniProtKB-KW"/>
</dbReference>
<feature type="domain" description="Glycosyl transferase family 28 C-terminal" evidence="12">
    <location>
        <begin position="199"/>
        <end position="357"/>
    </location>
</feature>
<dbReference type="InterPro" id="IPR006009">
    <property type="entry name" value="GlcNAc_MurG"/>
</dbReference>
<feature type="binding site" evidence="10">
    <location>
        <position position="307"/>
    </location>
    <ligand>
        <name>UDP-N-acetyl-alpha-D-glucosamine</name>
        <dbReference type="ChEBI" id="CHEBI:57705"/>
    </ligand>
</feature>
<proteinExistence type="inferred from homology"/>
<sequence length="378" mass="40064">MTTTTKLEIALAAGGTAGHVNPALALAEELVARGHHVTFYGQPNRLEAKLVPEAGYDFVPLQVTGFDRSRPWTLVTALWRIRKAQAELGRRFSATGAPDVAVGFGAYVELPLVDWCASHKVPVVLHEQNSVPGLANKTSAKKSAAVCVAFPAAQEAFQKILGSDERIKVTGNPVRKSVVQSTRTAGRQAIHVPQDARLVVVFGGSLGAKHLNSALAALKSELLSRQDLYVIHSTGAADYDQTLLELDLSDKEKQRYHVMPYIANMGAVLAAADLVVSRAGASSIAEIAALSVPSVLVPYPFATADHQTTNARLLVDCGAARMVADDQLGEKVFSQTLLSLIDSPAQLADMRESANGLGSATAAALLANEVESVSKKRS</sequence>
<protein>
    <recommendedName>
        <fullName evidence="10">UDP-N-acetylglucosamine--N-acetylmuramyl-(pentapeptide) pyrophosphoryl-undecaprenol N-acetylglucosamine transferase</fullName>
        <ecNumber evidence="10">2.4.1.227</ecNumber>
    </recommendedName>
    <alternativeName>
        <fullName evidence="10">Undecaprenyl-PP-MurNAc-pentapeptide-UDPGlcNAc GlcNAc transferase</fullName>
    </alternativeName>
</protein>
<keyword evidence="5 10" id="KW-0133">Cell shape</keyword>
<keyword evidence="9 10" id="KW-0961">Cell wall biogenesis/degradation</keyword>
<keyword evidence="4 10" id="KW-0808">Transferase</keyword>
<comment type="caution">
    <text evidence="10">Lacks conserved residue(s) required for the propagation of feature annotation.</text>
</comment>
<dbReference type="GO" id="GO:0005975">
    <property type="term" value="P:carbohydrate metabolic process"/>
    <property type="evidence" value="ECO:0007669"/>
    <property type="project" value="InterPro"/>
</dbReference>
<evidence type="ECO:0000259" key="11">
    <source>
        <dbReference type="Pfam" id="PF03033"/>
    </source>
</evidence>
<comment type="pathway">
    <text evidence="10">Cell wall biogenesis; peptidoglycan biosynthesis.</text>
</comment>
<dbReference type="CDD" id="cd03785">
    <property type="entry name" value="GT28_MurG"/>
    <property type="match status" value="1"/>
</dbReference>
<dbReference type="EMBL" id="FNSH01000001">
    <property type="protein sequence ID" value="SEB47143.1"/>
    <property type="molecule type" value="Genomic_DNA"/>
</dbReference>
<evidence type="ECO:0000313" key="14">
    <source>
        <dbReference type="Proteomes" id="UP000183687"/>
    </source>
</evidence>
<evidence type="ECO:0000256" key="3">
    <source>
        <dbReference type="ARBA" id="ARBA00022676"/>
    </source>
</evidence>
<dbReference type="PANTHER" id="PTHR21015">
    <property type="entry name" value="UDP-N-ACETYLGLUCOSAMINE--N-ACETYLMURAMYL-(PENTAPEPTIDE) PYROPHOSPHORYL-UNDECAPRENOL N-ACETYLGLUCOSAMINE TRANSFERASE 1"/>
    <property type="match status" value="1"/>
</dbReference>
<name>A0AB38A555_9ACTN</name>
<feature type="binding site" evidence="10">
    <location>
        <position position="175"/>
    </location>
    <ligand>
        <name>UDP-N-acetyl-alpha-D-glucosamine</name>
        <dbReference type="ChEBI" id="CHEBI:57705"/>
    </ligand>
</feature>
<reference evidence="13 14" key="1">
    <citation type="submission" date="2016-10" db="EMBL/GenBank/DDBJ databases">
        <authorList>
            <person name="Varghese N."/>
            <person name="Submissions S."/>
        </authorList>
    </citation>
    <scope>NUCLEOTIDE SEQUENCE [LARGE SCALE GENOMIC DNA]</scope>
    <source>
        <strain evidence="13 14">DSM 20586</strain>
    </source>
</reference>
<accession>A0AB38A555</accession>
<keyword evidence="3 10" id="KW-0328">Glycosyltransferase</keyword>
<evidence type="ECO:0000256" key="8">
    <source>
        <dbReference type="ARBA" id="ARBA00023306"/>
    </source>
</evidence>
<dbReference type="HAMAP" id="MF_00033">
    <property type="entry name" value="MurG"/>
    <property type="match status" value="1"/>
</dbReference>
<dbReference type="GO" id="GO:0005886">
    <property type="term" value="C:plasma membrane"/>
    <property type="evidence" value="ECO:0007669"/>
    <property type="project" value="UniProtKB-SubCell"/>
</dbReference>
<dbReference type="GO" id="GO:0050511">
    <property type="term" value="F:undecaprenyldiphospho-muramoylpentapeptide beta-N-acetylglucosaminyltransferase activity"/>
    <property type="evidence" value="ECO:0007669"/>
    <property type="project" value="UniProtKB-UniRule"/>
</dbReference>
<comment type="caution">
    <text evidence="13">The sequence shown here is derived from an EMBL/GenBank/DDBJ whole genome shotgun (WGS) entry which is preliminary data.</text>
</comment>
<keyword evidence="6 10" id="KW-0573">Peptidoglycan synthesis</keyword>
<evidence type="ECO:0000256" key="7">
    <source>
        <dbReference type="ARBA" id="ARBA00023136"/>
    </source>
</evidence>
<evidence type="ECO:0000256" key="6">
    <source>
        <dbReference type="ARBA" id="ARBA00022984"/>
    </source>
</evidence>
<dbReference type="NCBIfam" id="TIGR01133">
    <property type="entry name" value="murG"/>
    <property type="match status" value="1"/>
</dbReference>
<feature type="binding site" evidence="10">
    <location>
        <position position="129"/>
    </location>
    <ligand>
        <name>UDP-N-acetyl-alpha-D-glucosamine</name>
        <dbReference type="ChEBI" id="CHEBI:57705"/>
    </ligand>
</feature>
<dbReference type="AlphaFoldDB" id="A0AB38A555"/>
<dbReference type="SUPFAM" id="SSF53756">
    <property type="entry name" value="UDP-Glycosyltransferase/glycogen phosphorylase"/>
    <property type="match status" value="1"/>
</dbReference>
<dbReference type="GO" id="GO:0071555">
    <property type="term" value="P:cell wall organization"/>
    <property type="evidence" value="ECO:0007669"/>
    <property type="project" value="UniProtKB-KW"/>
</dbReference>
<evidence type="ECO:0000256" key="1">
    <source>
        <dbReference type="ARBA" id="ARBA00022475"/>
    </source>
</evidence>
<evidence type="ECO:0000256" key="10">
    <source>
        <dbReference type="HAMAP-Rule" id="MF_00033"/>
    </source>
</evidence>
<feature type="binding site" evidence="10">
    <location>
        <position position="205"/>
    </location>
    <ligand>
        <name>UDP-N-acetyl-alpha-D-glucosamine</name>
        <dbReference type="ChEBI" id="CHEBI:57705"/>
    </ligand>
</feature>
<gene>
    <name evidence="10" type="primary">murG</name>
    <name evidence="13" type="ORF">SAMN04489746_0331</name>
</gene>
<evidence type="ECO:0000256" key="4">
    <source>
        <dbReference type="ARBA" id="ARBA00022679"/>
    </source>
</evidence>
<dbReference type="EC" id="2.4.1.227" evidence="10"/>
<comment type="catalytic activity">
    <reaction evidence="10">
        <text>di-trans,octa-cis-undecaprenyl diphospho-N-acetyl-alpha-D-muramoyl-L-alanyl-D-glutamyl-meso-2,6-diaminopimeloyl-D-alanyl-D-alanine + UDP-N-acetyl-alpha-D-glucosamine = di-trans,octa-cis-undecaprenyl diphospho-[N-acetyl-alpha-D-glucosaminyl-(1-&gt;4)]-N-acetyl-alpha-D-muramoyl-L-alanyl-D-glutamyl-meso-2,6-diaminopimeloyl-D-alanyl-D-alanine + UDP + H(+)</text>
        <dbReference type="Rhea" id="RHEA:31227"/>
        <dbReference type="ChEBI" id="CHEBI:15378"/>
        <dbReference type="ChEBI" id="CHEBI:57705"/>
        <dbReference type="ChEBI" id="CHEBI:58223"/>
        <dbReference type="ChEBI" id="CHEBI:61387"/>
        <dbReference type="ChEBI" id="CHEBI:61388"/>
        <dbReference type="EC" id="2.4.1.227"/>
    </reaction>
</comment>
<comment type="function">
    <text evidence="10">Cell wall formation. Catalyzes the transfer of a GlcNAc subunit on undecaprenyl-pyrophosphoryl-MurNAc-pentapeptide (lipid intermediate I) to form undecaprenyl-pyrophosphoryl-MurNAc-(pentapeptide)GlcNAc (lipid intermediate II).</text>
</comment>
<dbReference type="Pfam" id="PF03033">
    <property type="entry name" value="Glyco_transf_28"/>
    <property type="match status" value="1"/>
</dbReference>
<dbReference type="GO" id="GO:0009252">
    <property type="term" value="P:peptidoglycan biosynthetic process"/>
    <property type="evidence" value="ECO:0007669"/>
    <property type="project" value="UniProtKB-UniRule"/>
</dbReference>
<dbReference type="InterPro" id="IPR007235">
    <property type="entry name" value="Glyco_trans_28_C"/>
</dbReference>
<keyword evidence="8 10" id="KW-0131">Cell cycle</keyword>
<feature type="binding site" evidence="10">
    <location>
        <begin position="16"/>
        <end position="18"/>
    </location>
    <ligand>
        <name>UDP-N-acetyl-alpha-D-glucosamine</name>
        <dbReference type="ChEBI" id="CHEBI:57705"/>
    </ligand>
</feature>
<dbReference type="GO" id="GO:0008360">
    <property type="term" value="P:regulation of cell shape"/>
    <property type="evidence" value="ECO:0007669"/>
    <property type="project" value="UniProtKB-KW"/>
</dbReference>
<feature type="binding site" evidence="10">
    <location>
        <position position="262"/>
    </location>
    <ligand>
        <name>UDP-N-acetyl-alpha-D-glucosamine</name>
        <dbReference type="ChEBI" id="CHEBI:57705"/>
    </ligand>
</feature>
<evidence type="ECO:0000256" key="5">
    <source>
        <dbReference type="ARBA" id="ARBA00022960"/>
    </source>
</evidence>
<dbReference type="PANTHER" id="PTHR21015:SF22">
    <property type="entry name" value="GLYCOSYLTRANSFERASE"/>
    <property type="match status" value="1"/>
</dbReference>
<evidence type="ECO:0000313" key="13">
    <source>
        <dbReference type="EMBL" id="SEB47143.1"/>
    </source>
</evidence>
<keyword evidence="7 10" id="KW-0472">Membrane</keyword>
<keyword evidence="1 10" id="KW-1003">Cell membrane</keyword>